<gene>
    <name evidence="2" type="ORF">F1654_00965</name>
</gene>
<dbReference type="PANTHER" id="PTHR34205:SF2">
    <property type="entry name" value="DUF962 DOMAIN-CONTAINING PROTEIN"/>
    <property type="match status" value="1"/>
</dbReference>
<dbReference type="InterPro" id="IPR009305">
    <property type="entry name" value="Mpo1-like"/>
</dbReference>
<keyword evidence="3" id="KW-1185">Reference proteome</keyword>
<accession>A0A5M6ZJU3</accession>
<dbReference type="PANTHER" id="PTHR34205">
    <property type="entry name" value="TRANSMEMBRANE PROTEIN"/>
    <property type="match status" value="1"/>
</dbReference>
<sequence length="118" mass="13680">MARKADTYGEFWPYYLREHALAPTRYFHYAGTVLATSALIFALATQTWWALILFPLFGYGFAWVSHAFIERNKPATFDHPLWSLISDYRMTFLAFTGQLRRHLVEAGVIDHPQARPAQ</sequence>
<feature type="transmembrane region" description="Helical" evidence="1">
    <location>
        <begin position="50"/>
        <end position="69"/>
    </location>
</feature>
<protein>
    <submittedName>
        <fullName evidence="2">DUF962 domain-containing protein</fullName>
    </submittedName>
</protein>
<evidence type="ECO:0000256" key="1">
    <source>
        <dbReference type="SAM" id="Phobius"/>
    </source>
</evidence>
<dbReference type="Proteomes" id="UP000325122">
    <property type="component" value="Unassembled WGS sequence"/>
</dbReference>
<dbReference type="RefSeq" id="WP_150021641.1">
    <property type="nucleotide sequence ID" value="NZ_VWOJ01000001.1"/>
</dbReference>
<feature type="transmembrane region" description="Helical" evidence="1">
    <location>
        <begin position="26"/>
        <end position="44"/>
    </location>
</feature>
<proteinExistence type="predicted"/>
<dbReference type="EMBL" id="VWOJ01000001">
    <property type="protein sequence ID" value="KAA5804610.1"/>
    <property type="molecule type" value="Genomic_DNA"/>
</dbReference>
<organism evidence="2 3">
    <name type="scientific">Alkalicaulis satelles</name>
    <dbReference type="NCBI Taxonomy" id="2609175"/>
    <lineage>
        <taxon>Bacteria</taxon>
        <taxon>Pseudomonadati</taxon>
        <taxon>Pseudomonadota</taxon>
        <taxon>Alphaproteobacteria</taxon>
        <taxon>Maricaulales</taxon>
        <taxon>Maricaulaceae</taxon>
        <taxon>Alkalicaulis</taxon>
    </lineage>
</organism>
<keyword evidence="1" id="KW-1133">Transmembrane helix</keyword>
<reference evidence="2 3" key="1">
    <citation type="submission" date="2019-09" db="EMBL/GenBank/DDBJ databases">
        <authorList>
            <person name="Kevbrin V."/>
            <person name="Grouzdev D.S."/>
        </authorList>
    </citation>
    <scope>NUCLEOTIDE SEQUENCE [LARGE SCALE GENOMIC DNA]</scope>
    <source>
        <strain evidence="2 3">G-192</strain>
    </source>
</reference>
<name>A0A5M6ZJU3_9PROT</name>
<keyword evidence="1" id="KW-0472">Membrane</keyword>
<evidence type="ECO:0000313" key="2">
    <source>
        <dbReference type="EMBL" id="KAA5804610.1"/>
    </source>
</evidence>
<evidence type="ECO:0000313" key="3">
    <source>
        <dbReference type="Proteomes" id="UP000325122"/>
    </source>
</evidence>
<dbReference type="Pfam" id="PF06127">
    <property type="entry name" value="Mpo1-like"/>
    <property type="match status" value="1"/>
</dbReference>
<keyword evidence="1" id="KW-0812">Transmembrane</keyword>
<comment type="caution">
    <text evidence="2">The sequence shown here is derived from an EMBL/GenBank/DDBJ whole genome shotgun (WGS) entry which is preliminary data.</text>
</comment>
<dbReference type="AlphaFoldDB" id="A0A5M6ZJU3"/>